<dbReference type="InterPro" id="IPR050232">
    <property type="entry name" value="FBL13/AtMIF1-like"/>
</dbReference>
<keyword evidence="3" id="KW-1185">Reference proteome</keyword>
<dbReference type="SMART" id="SM00579">
    <property type="entry name" value="FBD"/>
    <property type="match status" value="1"/>
</dbReference>
<dbReference type="STRING" id="81985.R0H6G9"/>
<evidence type="ECO:0000313" key="3">
    <source>
        <dbReference type="Proteomes" id="UP000029121"/>
    </source>
</evidence>
<dbReference type="Pfam" id="PF08387">
    <property type="entry name" value="FBD"/>
    <property type="match status" value="1"/>
</dbReference>
<name>R0H6G9_9BRAS</name>
<evidence type="ECO:0000259" key="1">
    <source>
        <dbReference type="SMART" id="SM00579"/>
    </source>
</evidence>
<dbReference type="PANTHER" id="PTHR31900">
    <property type="entry name" value="F-BOX/RNI SUPERFAMILY PROTEIN-RELATED"/>
    <property type="match status" value="1"/>
</dbReference>
<dbReference type="Gene3D" id="3.80.10.10">
    <property type="entry name" value="Ribonuclease Inhibitor"/>
    <property type="match status" value="1"/>
</dbReference>
<dbReference type="InterPro" id="IPR032675">
    <property type="entry name" value="LRR_dom_sf"/>
</dbReference>
<dbReference type="SUPFAM" id="SSF52047">
    <property type="entry name" value="RNI-like"/>
    <property type="match status" value="1"/>
</dbReference>
<dbReference type="PANTHER" id="PTHR31900:SF28">
    <property type="entry name" value="FBD DOMAIN-CONTAINING PROTEIN"/>
    <property type="match status" value="1"/>
</dbReference>
<dbReference type="Pfam" id="PF24758">
    <property type="entry name" value="LRR_At5g56370"/>
    <property type="match status" value="1"/>
</dbReference>
<organism evidence="2 3">
    <name type="scientific">Capsella rubella</name>
    <dbReference type="NCBI Taxonomy" id="81985"/>
    <lineage>
        <taxon>Eukaryota</taxon>
        <taxon>Viridiplantae</taxon>
        <taxon>Streptophyta</taxon>
        <taxon>Embryophyta</taxon>
        <taxon>Tracheophyta</taxon>
        <taxon>Spermatophyta</taxon>
        <taxon>Magnoliopsida</taxon>
        <taxon>eudicotyledons</taxon>
        <taxon>Gunneridae</taxon>
        <taxon>Pentapetalae</taxon>
        <taxon>rosids</taxon>
        <taxon>malvids</taxon>
        <taxon>Brassicales</taxon>
        <taxon>Brassicaceae</taxon>
        <taxon>Camelineae</taxon>
        <taxon>Capsella</taxon>
    </lineage>
</organism>
<sequence>MGEFVQFCGRSLQLHDASLIKTIDVKLRKHSDSLDSLFFPKLHSTVLEISVTSTAYPIYYSFITFPNNLNVFQTLVVLKLQGLILLDVVESPVCFQSLKSLYLKCVKFESGDSFTALLSACPVLEDLFIHRRCSRLSFTKEPGYYSEDEAIVEITAPSLNYLKIFDRVGSFSFLEDMPKLVEADVKVNLSKNEKLPKVVTSVERLSLDLYPSMVFHLEDRFISKKLGHLELDIYDNFKSNLLLSLLKDVPYLRSLKLNHQHPIYDLEDQPCSDSELSSVPDCLSFQYLETFQWIDYAGTYEEIQAAVYVLKNARCLKNATISLHSRGIENDLMMMKKELESMSKASTMCQLFIKF</sequence>
<gene>
    <name evidence="2" type="ORF">CARUB_v10007814mg</name>
</gene>
<dbReference type="InterPro" id="IPR006566">
    <property type="entry name" value="FBD"/>
</dbReference>
<dbReference type="AlphaFoldDB" id="R0H6G9"/>
<accession>R0H6G9</accession>
<feature type="domain" description="FBD" evidence="1">
    <location>
        <begin position="281"/>
        <end position="354"/>
    </location>
</feature>
<reference evidence="3" key="1">
    <citation type="journal article" date="2013" name="Nat. Genet.">
        <title>The Capsella rubella genome and the genomic consequences of rapid mating system evolution.</title>
        <authorList>
            <person name="Slotte T."/>
            <person name="Hazzouri K.M."/>
            <person name="Agren J.A."/>
            <person name="Koenig D."/>
            <person name="Maumus F."/>
            <person name="Guo Y.L."/>
            <person name="Steige K."/>
            <person name="Platts A.E."/>
            <person name="Escobar J.S."/>
            <person name="Newman L.K."/>
            <person name="Wang W."/>
            <person name="Mandakova T."/>
            <person name="Vello E."/>
            <person name="Smith L.M."/>
            <person name="Henz S.R."/>
            <person name="Steffen J."/>
            <person name="Takuno S."/>
            <person name="Brandvain Y."/>
            <person name="Coop G."/>
            <person name="Andolfatto P."/>
            <person name="Hu T.T."/>
            <person name="Blanchette M."/>
            <person name="Clark R.M."/>
            <person name="Quesneville H."/>
            <person name="Nordborg M."/>
            <person name="Gaut B.S."/>
            <person name="Lysak M.A."/>
            <person name="Jenkins J."/>
            <person name="Grimwood J."/>
            <person name="Chapman J."/>
            <person name="Prochnik S."/>
            <person name="Shu S."/>
            <person name="Rokhsar D."/>
            <person name="Schmutz J."/>
            <person name="Weigel D."/>
            <person name="Wright S.I."/>
        </authorList>
    </citation>
    <scope>NUCLEOTIDE SEQUENCE [LARGE SCALE GENOMIC DNA]</scope>
    <source>
        <strain evidence="3">cv. Monte Gargano</strain>
    </source>
</reference>
<dbReference type="InterPro" id="IPR055411">
    <property type="entry name" value="LRR_FXL15/At3g58940/PEG3-like"/>
</dbReference>
<dbReference type="EMBL" id="KB870811">
    <property type="protein sequence ID" value="EOA19143.1"/>
    <property type="molecule type" value="Genomic_DNA"/>
</dbReference>
<proteinExistence type="predicted"/>
<dbReference type="Proteomes" id="UP000029121">
    <property type="component" value="Unassembled WGS sequence"/>
</dbReference>
<protein>
    <recommendedName>
        <fullName evidence="1">FBD domain-containing protein</fullName>
    </recommendedName>
</protein>
<evidence type="ECO:0000313" key="2">
    <source>
        <dbReference type="EMBL" id="EOA19143.1"/>
    </source>
</evidence>
<dbReference type="eggNOG" id="ENOG502RRA7">
    <property type="taxonomic scope" value="Eukaryota"/>
</dbReference>